<protein>
    <submittedName>
        <fullName evidence="2">Uncharacterized protein</fullName>
    </submittedName>
</protein>
<keyword evidence="1" id="KW-0472">Membrane</keyword>
<organism evidence="2">
    <name type="scientific">viral metagenome</name>
    <dbReference type="NCBI Taxonomy" id="1070528"/>
    <lineage>
        <taxon>unclassified sequences</taxon>
        <taxon>metagenomes</taxon>
        <taxon>organismal metagenomes</taxon>
    </lineage>
</organism>
<keyword evidence="1" id="KW-1133">Transmembrane helix</keyword>
<keyword evidence="1" id="KW-0812">Transmembrane</keyword>
<feature type="transmembrane region" description="Helical" evidence="1">
    <location>
        <begin position="56"/>
        <end position="76"/>
    </location>
</feature>
<accession>A0A6C0H5B1</accession>
<evidence type="ECO:0000313" key="2">
    <source>
        <dbReference type="EMBL" id="QHT75752.1"/>
    </source>
</evidence>
<dbReference type="AlphaFoldDB" id="A0A6C0H5B1"/>
<sequence length="89" mass="10473">MEVAKFIALGVGRIGFVIITFEHIGLLMMHFDLLKWKNLNDIYENIKIICKCYFRYCLKLLCFECFGFVSAMSLFYSTKLLLTMLKKNN</sequence>
<proteinExistence type="predicted"/>
<evidence type="ECO:0000256" key="1">
    <source>
        <dbReference type="SAM" id="Phobius"/>
    </source>
</evidence>
<name>A0A6C0H5B1_9ZZZZ</name>
<reference evidence="2" key="1">
    <citation type="journal article" date="2020" name="Nature">
        <title>Giant virus diversity and host interactions through global metagenomics.</title>
        <authorList>
            <person name="Schulz F."/>
            <person name="Roux S."/>
            <person name="Paez-Espino D."/>
            <person name="Jungbluth S."/>
            <person name="Walsh D.A."/>
            <person name="Denef V.J."/>
            <person name="McMahon K.D."/>
            <person name="Konstantinidis K.T."/>
            <person name="Eloe-Fadrosh E.A."/>
            <person name="Kyrpides N.C."/>
            <person name="Woyke T."/>
        </authorList>
    </citation>
    <scope>NUCLEOTIDE SEQUENCE</scope>
    <source>
        <strain evidence="2">GVMAG-M-3300023179-71</strain>
    </source>
</reference>
<feature type="transmembrane region" description="Helical" evidence="1">
    <location>
        <begin position="6"/>
        <end position="29"/>
    </location>
</feature>
<dbReference type="EMBL" id="MN739881">
    <property type="protein sequence ID" value="QHT75752.1"/>
    <property type="molecule type" value="Genomic_DNA"/>
</dbReference>